<evidence type="ECO:0000256" key="3">
    <source>
        <dbReference type="ARBA" id="ARBA00023163"/>
    </source>
</evidence>
<dbReference type="EMBL" id="FNIE01000011">
    <property type="protein sequence ID" value="SDO65075.1"/>
    <property type="molecule type" value="Genomic_DNA"/>
</dbReference>
<dbReference type="GO" id="GO:0043565">
    <property type="term" value="F:sequence-specific DNA binding"/>
    <property type="evidence" value="ECO:0007669"/>
    <property type="project" value="InterPro"/>
</dbReference>
<proteinExistence type="predicted"/>
<dbReference type="Gene3D" id="1.10.10.60">
    <property type="entry name" value="Homeodomain-like"/>
    <property type="match status" value="2"/>
</dbReference>
<dbReference type="Pfam" id="PF12852">
    <property type="entry name" value="Cupin_6"/>
    <property type="match status" value="1"/>
</dbReference>
<dbReference type="InterPro" id="IPR018062">
    <property type="entry name" value="HTH_AraC-typ_CS"/>
</dbReference>
<dbReference type="PROSITE" id="PS01124">
    <property type="entry name" value="HTH_ARAC_FAMILY_2"/>
    <property type="match status" value="1"/>
</dbReference>
<dbReference type="Pfam" id="PF12833">
    <property type="entry name" value="HTH_18"/>
    <property type="match status" value="1"/>
</dbReference>
<accession>A0A1H0LAC3</accession>
<evidence type="ECO:0000313" key="5">
    <source>
        <dbReference type="EMBL" id="SDO65075.1"/>
    </source>
</evidence>
<protein>
    <submittedName>
        <fullName evidence="5">Transcriptional regulator, AraC family</fullName>
    </submittedName>
</protein>
<name>A0A1H0LAC3_9ACTN</name>
<dbReference type="STRING" id="310781.SAMN05216259_111136"/>
<dbReference type="InterPro" id="IPR032783">
    <property type="entry name" value="AraC_lig"/>
</dbReference>
<evidence type="ECO:0000313" key="6">
    <source>
        <dbReference type="Proteomes" id="UP000199341"/>
    </source>
</evidence>
<organism evidence="5 6">
    <name type="scientific">Actinacidiphila guanduensis</name>
    <dbReference type="NCBI Taxonomy" id="310781"/>
    <lineage>
        <taxon>Bacteria</taxon>
        <taxon>Bacillati</taxon>
        <taxon>Actinomycetota</taxon>
        <taxon>Actinomycetes</taxon>
        <taxon>Kitasatosporales</taxon>
        <taxon>Streptomycetaceae</taxon>
        <taxon>Actinacidiphila</taxon>
    </lineage>
</organism>
<keyword evidence="2" id="KW-0238">DNA-binding</keyword>
<dbReference type="SMART" id="SM00342">
    <property type="entry name" value="HTH_ARAC"/>
    <property type="match status" value="1"/>
</dbReference>
<dbReference type="PANTHER" id="PTHR46796">
    <property type="entry name" value="HTH-TYPE TRANSCRIPTIONAL ACTIVATOR RHAS-RELATED"/>
    <property type="match status" value="1"/>
</dbReference>
<dbReference type="Proteomes" id="UP000199341">
    <property type="component" value="Unassembled WGS sequence"/>
</dbReference>
<dbReference type="PANTHER" id="PTHR46796:SF13">
    <property type="entry name" value="HTH-TYPE TRANSCRIPTIONAL ACTIVATOR RHAS"/>
    <property type="match status" value="1"/>
</dbReference>
<gene>
    <name evidence="5" type="ORF">SAMN05216259_111136</name>
</gene>
<dbReference type="InterPro" id="IPR018060">
    <property type="entry name" value="HTH_AraC"/>
</dbReference>
<evidence type="ECO:0000256" key="2">
    <source>
        <dbReference type="ARBA" id="ARBA00023125"/>
    </source>
</evidence>
<dbReference type="OrthoDB" id="241790at2"/>
<dbReference type="InterPro" id="IPR009057">
    <property type="entry name" value="Homeodomain-like_sf"/>
</dbReference>
<evidence type="ECO:0000256" key="1">
    <source>
        <dbReference type="ARBA" id="ARBA00023015"/>
    </source>
</evidence>
<dbReference type="PROSITE" id="PS00041">
    <property type="entry name" value="HTH_ARAC_FAMILY_1"/>
    <property type="match status" value="1"/>
</dbReference>
<keyword evidence="6" id="KW-1185">Reference proteome</keyword>
<dbReference type="GO" id="GO:0003700">
    <property type="term" value="F:DNA-binding transcription factor activity"/>
    <property type="evidence" value="ECO:0007669"/>
    <property type="project" value="InterPro"/>
</dbReference>
<dbReference type="RefSeq" id="WP_093786646.1">
    <property type="nucleotide sequence ID" value="NZ_FNIE01000011.1"/>
</dbReference>
<dbReference type="AlphaFoldDB" id="A0A1H0LAC3"/>
<reference evidence="5 6" key="1">
    <citation type="submission" date="2016-10" db="EMBL/GenBank/DDBJ databases">
        <authorList>
            <person name="de Groot N.N."/>
        </authorList>
    </citation>
    <scope>NUCLEOTIDE SEQUENCE [LARGE SCALE GENOMIC DNA]</scope>
    <source>
        <strain evidence="5 6">CGMCC 4.2022</strain>
    </source>
</reference>
<keyword evidence="3" id="KW-0804">Transcription</keyword>
<dbReference type="InterPro" id="IPR050204">
    <property type="entry name" value="AraC_XylS_family_regulators"/>
</dbReference>
<evidence type="ECO:0000259" key="4">
    <source>
        <dbReference type="PROSITE" id="PS01124"/>
    </source>
</evidence>
<sequence>MSVVDHIDRPHSADLLDTVDPLEDVLALIGARAERAATLTGHGEWSLRFPPPAGAKFNAVLEGSCYLTSDVLERPLTLRAGDTFLLTRPQEFTLSTAPHLPAQAASPLFRATRDDAAVTGPPTQPVTARLVGGSFTFGRQARALLLDALPPVIHMPAHADGASMAPHVLTRIDHETRTRRLGANPVTEHLAVVLLIDMIRHHLSGHPGGTGWLHGLNDPVVAIGLRAIHTDPARHWTVRLLADTAHVSRSAFATRFKRTVGQGPLEYLTRWRLELGAQRLATTEQTIAAIADSVGYGSEAAFSLAFKRELGTPPGTYRRQAHRFTQA</sequence>
<feature type="domain" description="HTH araC/xylS-type" evidence="4">
    <location>
        <begin position="222"/>
        <end position="320"/>
    </location>
</feature>
<dbReference type="SUPFAM" id="SSF46689">
    <property type="entry name" value="Homeodomain-like"/>
    <property type="match status" value="2"/>
</dbReference>
<keyword evidence="1" id="KW-0805">Transcription regulation</keyword>